<gene>
    <name evidence="1" type="ORF">A2918_03545</name>
</gene>
<reference evidence="1 2" key="1">
    <citation type="journal article" date="2016" name="Nat. Commun.">
        <title>Thousands of microbial genomes shed light on interconnected biogeochemical processes in an aquifer system.</title>
        <authorList>
            <person name="Anantharaman K."/>
            <person name="Brown C.T."/>
            <person name="Hug L.A."/>
            <person name="Sharon I."/>
            <person name="Castelle C.J."/>
            <person name="Probst A.J."/>
            <person name="Thomas B.C."/>
            <person name="Singh A."/>
            <person name="Wilkins M.J."/>
            <person name="Karaoz U."/>
            <person name="Brodie E.L."/>
            <person name="Williams K.H."/>
            <person name="Hubbard S.S."/>
            <person name="Banfield J.F."/>
        </authorList>
    </citation>
    <scope>NUCLEOTIDE SEQUENCE [LARGE SCALE GENOMIC DNA]</scope>
</reference>
<comment type="caution">
    <text evidence="1">The sequence shown here is derived from an EMBL/GenBank/DDBJ whole genome shotgun (WGS) entry which is preliminary data.</text>
</comment>
<protein>
    <submittedName>
        <fullName evidence="1">Uncharacterized protein</fullName>
    </submittedName>
</protein>
<proteinExistence type="predicted"/>
<evidence type="ECO:0000313" key="1">
    <source>
        <dbReference type="EMBL" id="OGN23064.1"/>
    </source>
</evidence>
<dbReference type="EMBL" id="MGKI01000005">
    <property type="protein sequence ID" value="OGN23064.1"/>
    <property type="molecule type" value="Genomic_DNA"/>
</dbReference>
<name>A0A1F8GCG7_9BACT</name>
<dbReference type="Proteomes" id="UP000178227">
    <property type="component" value="Unassembled WGS sequence"/>
</dbReference>
<sequence length="87" mass="10113">MDCGRNKSKIEPPEDFLRETYLHCKERHPSRCYGMWTWIRGLLVKCQGCGYIMRINPKTGRLEHLTSIKKAVAECLAVRQYGLSDKP</sequence>
<accession>A0A1F8GCG7</accession>
<evidence type="ECO:0000313" key="2">
    <source>
        <dbReference type="Proteomes" id="UP000178227"/>
    </source>
</evidence>
<organism evidence="1 2">
    <name type="scientific">Candidatus Yanofskybacteria bacterium RIFCSPLOWO2_01_FULL_42_49</name>
    <dbReference type="NCBI Taxonomy" id="1802694"/>
    <lineage>
        <taxon>Bacteria</taxon>
        <taxon>Candidatus Yanofskyibacteriota</taxon>
    </lineage>
</organism>
<dbReference type="AlphaFoldDB" id="A0A1F8GCG7"/>
<dbReference type="STRING" id="1802694.A2918_03545"/>